<evidence type="ECO:0000313" key="2">
    <source>
        <dbReference type="EMBL" id="QBM31524.1"/>
    </source>
</evidence>
<accession>A0A482EAS4</accession>
<dbReference type="GeneID" id="39697769"/>
<dbReference type="EMBL" id="MK547645">
    <property type="protein sequence ID" value="QBM31674.1"/>
    <property type="molecule type" value="Genomic_DNA"/>
</dbReference>
<dbReference type="EMBL" id="MK633967">
    <property type="protein sequence ID" value="QBM31605.1"/>
    <property type="molecule type" value="Genomic_DNA"/>
</dbReference>
<dbReference type="RefSeq" id="YP_009574406.1">
    <property type="nucleotide sequence ID" value="NC_041444.1"/>
</dbReference>
<protein>
    <submittedName>
        <fullName evidence="4">Uncharacterized protein</fullName>
    </submittedName>
</protein>
<proteinExistence type="predicted"/>
<evidence type="ECO:0000313" key="3">
    <source>
        <dbReference type="EMBL" id="QBM31605.1"/>
    </source>
</evidence>
<keyword evidence="1" id="KW-0812">Transmembrane</keyword>
<keyword evidence="1" id="KW-0472">Membrane</keyword>
<geneLocation type="mitochondrion" evidence="4"/>
<reference evidence="2" key="3">
    <citation type="submission" date="2019-03" db="EMBL/GenBank/DDBJ databases">
        <authorList>
            <person name="Zhang Y.Q."/>
        </authorList>
    </citation>
    <scope>NUCLEOTIDE SEQUENCE</scope>
    <source>
        <strain evidence="2">YMF1.01900</strain>
        <strain evidence="3">YMF1.03753</strain>
    </source>
</reference>
<dbReference type="EMBL" id="MK633966">
    <property type="protein sequence ID" value="QBM31524.1"/>
    <property type="molecule type" value="Genomic_DNA"/>
</dbReference>
<feature type="transmembrane region" description="Helical" evidence="1">
    <location>
        <begin position="47"/>
        <end position="72"/>
    </location>
</feature>
<organism evidence="4">
    <name type="scientific">Arthrobotrys musiformis</name>
    <dbReference type="NCBI Taxonomy" id="47236"/>
    <lineage>
        <taxon>Eukaryota</taxon>
        <taxon>Fungi</taxon>
        <taxon>Dikarya</taxon>
        <taxon>Ascomycota</taxon>
        <taxon>Pezizomycotina</taxon>
        <taxon>Orbiliomycetes</taxon>
        <taxon>Orbiliales</taxon>
        <taxon>Orbiliaceae</taxon>
        <taxon>Arthrobotrys</taxon>
    </lineage>
</organism>
<feature type="transmembrane region" description="Helical" evidence="1">
    <location>
        <begin position="12"/>
        <end position="35"/>
    </location>
</feature>
<evidence type="ECO:0000256" key="1">
    <source>
        <dbReference type="SAM" id="Phobius"/>
    </source>
</evidence>
<reference evidence="4" key="2">
    <citation type="submission" date="2019-02" db="EMBL/GenBank/DDBJ databases">
        <authorList>
            <person name="Zhang Y."/>
        </authorList>
    </citation>
    <scope>NUCLEOTIDE SEQUENCE</scope>
    <source>
        <strain evidence="4">YMF1.03721</strain>
    </source>
</reference>
<gene>
    <name evidence="4" type="primary">orf154</name>
</gene>
<name>A0A482EAS4_9PEZI</name>
<evidence type="ECO:0000313" key="4">
    <source>
        <dbReference type="EMBL" id="QBM31674.1"/>
    </source>
</evidence>
<reference evidence="4" key="1">
    <citation type="journal article" date="2019" name="Mitochondrial DNA Part B Resour">
        <title>The complete mitochondrial genomes of the nematode-trapping fungus Arthrobotrys musiformis.</title>
        <authorList>
            <person name="Zhang Y.-Q."/>
            <person name="Yu Z.-F."/>
        </authorList>
    </citation>
    <scope>NUCLEOTIDE SEQUENCE</scope>
    <source>
        <strain evidence="4">YMF1.03721</strain>
    </source>
</reference>
<sequence>MRYRPLKYILINLKIFLSLSLTVIILFLIYNLLIPNLVLNLIPKLEAFWFLNLVTGSFIYNIIYDLITLFIIKFNLNLYLGDNLVNENKKIKKFIINFMDNNNGKNTPNSTEFSESEIREYYNNIDPRLQDESSCEVTKPPKVLKNLIIQILNT</sequence>
<keyword evidence="4" id="KW-0496">Mitochondrion</keyword>
<dbReference type="AlphaFoldDB" id="A0A482EAS4"/>
<keyword evidence="1" id="KW-1133">Transmembrane helix</keyword>